<evidence type="ECO:0000313" key="7">
    <source>
        <dbReference type="EMBL" id="KAK3189370.1"/>
    </source>
</evidence>
<keyword evidence="8" id="KW-1185">Reference proteome</keyword>
<dbReference type="PROSITE" id="PS50600">
    <property type="entry name" value="ULP_PROTEASE"/>
    <property type="match status" value="1"/>
</dbReference>
<comment type="caution">
    <text evidence="7">The sequence shown here is derived from an EMBL/GenBank/DDBJ whole genome shotgun (WGS) entry which is preliminary data.</text>
</comment>
<dbReference type="EMBL" id="JANJYJ010000009">
    <property type="protein sequence ID" value="KAK3189370.1"/>
    <property type="molecule type" value="Genomic_DNA"/>
</dbReference>
<dbReference type="SUPFAM" id="SSF54001">
    <property type="entry name" value="Cysteine proteinases"/>
    <property type="match status" value="1"/>
</dbReference>
<organism evidence="7 8">
    <name type="scientific">Dipteronia sinensis</name>
    <dbReference type="NCBI Taxonomy" id="43782"/>
    <lineage>
        <taxon>Eukaryota</taxon>
        <taxon>Viridiplantae</taxon>
        <taxon>Streptophyta</taxon>
        <taxon>Embryophyta</taxon>
        <taxon>Tracheophyta</taxon>
        <taxon>Spermatophyta</taxon>
        <taxon>Magnoliopsida</taxon>
        <taxon>eudicotyledons</taxon>
        <taxon>Gunneridae</taxon>
        <taxon>Pentapetalae</taxon>
        <taxon>rosids</taxon>
        <taxon>malvids</taxon>
        <taxon>Sapindales</taxon>
        <taxon>Sapindaceae</taxon>
        <taxon>Hippocastanoideae</taxon>
        <taxon>Acereae</taxon>
        <taxon>Dipteronia</taxon>
    </lineage>
</organism>
<evidence type="ECO:0000256" key="1">
    <source>
        <dbReference type="ARBA" id="ARBA00005234"/>
    </source>
</evidence>
<feature type="region of interest" description="Disordered" evidence="5">
    <location>
        <begin position="75"/>
        <end position="125"/>
    </location>
</feature>
<sequence>MSFEEIAKLPVKMSLVEEGLVKKLREWLKKAGMERMALSLLGKYCAEAPENATAGVATELAFGAWLKATVPEMNRNWRTGNSPSYQSGIRGQSKNGAEQADDVVDDKGAGNNVTVGDDKGAGNNVKDVEELNSVGEVGEHGELGKDVQQDAVAEVGKGGEEDDAFGDVDAAFQGGKGEEKDDDVGDVDAAFQGGKGEEKDDDVGDVDATFQGGKGEEKDDEVSDVNAAFEGCKGDEQEDDAGEIGKGSKEGVGSDCVVVRDAAFEGGKGDEQEDDVGEIGKGSEEVVGSDCVVVADAAFDGGKGDDQEDAAVGEIGRGCDQGVGSDGVVVGDATVEGDMVEELVKKSILDLDEYPSPSVCFIAQNNPSSVVALDGADPDVEYIDIDKQRGRKRSRWLESPWTDLMPKKKRKPKTNEEEINLVEFTSFLKNEDQLSFYTGQILPMRRQDFVDLVNIEKWISDLTNLNIKWAFEMDTLEAMRKIEKFEQAEKERLQQTETDYPEFFPLNYQPSPDILRHVTGHDLLYPQPWWEMDSVLIPCHLPGHWVLCHVLFKEGKVLLFDSLNERDGTSHRLKDIRALLYLLPSLLKHAGYYEEMKMDPHASPFTVQSTRSELIPQQDDGYSCGVFLMKYAELILAGVKTPWNSVFGQKDIKGIRKTIAIDIYTNGQPCNSP</sequence>
<dbReference type="PANTHER" id="PTHR12606">
    <property type="entry name" value="SENTRIN/SUMO-SPECIFIC PROTEASE"/>
    <property type="match status" value="1"/>
</dbReference>
<dbReference type="InterPro" id="IPR038765">
    <property type="entry name" value="Papain-like_cys_pep_sf"/>
</dbReference>
<protein>
    <recommendedName>
        <fullName evidence="6">Ubiquitin-like protease family profile domain-containing protein</fullName>
    </recommendedName>
</protein>
<dbReference type="Pfam" id="PF02902">
    <property type="entry name" value="Peptidase_C48"/>
    <property type="match status" value="1"/>
</dbReference>
<comment type="similarity">
    <text evidence="1">Belongs to the peptidase C48 family.</text>
</comment>
<keyword evidence="4" id="KW-0788">Thiol protease</keyword>
<dbReference type="Gene3D" id="3.40.395.10">
    <property type="entry name" value="Adenoviral Proteinase, Chain A"/>
    <property type="match status" value="1"/>
</dbReference>
<evidence type="ECO:0000256" key="2">
    <source>
        <dbReference type="ARBA" id="ARBA00022670"/>
    </source>
</evidence>
<feature type="region of interest" description="Disordered" evidence="5">
    <location>
        <begin position="156"/>
        <end position="205"/>
    </location>
</feature>
<dbReference type="GO" id="GO:0005634">
    <property type="term" value="C:nucleus"/>
    <property type="evidence" value="ECO:0007669"/>
    <property type="project" value="TreeGrafter"/>
</dbReference>
<evidence type="ECO:0000256" key="4">
    <source>
        <dbReference type="ARBA" id="ARBA00022807"/>
    </source>
</evidence>
<dbReference type="GO" id="GO:0016926">
    <property type="term" value="P:protein desumoylation"/>
    <property type="evidence" value="ECO:0007669"/>
    <property type="project" value="TreeGrafter"/>
</dbReference>
<keyword evidence="3" id="KW-0378">Hydrolase</keyword>
<evidence type="ECO:0000256" key="5">
    <source>
        <dbReference type="SAM" id="MobiDB-lite"/>
    </source>
</evidence>
<feature type="domain" description="Ubiquitin-like protease family profile" evidence="6">
    <location>
        <begin position="442"/>
        <end position="635"/>
    </location>
</feature>
<reference evidence="7" key="1">
    <citation type="journal article" date="2023" name="Plant J.">
        <title>Genome sequences and population genomics provide insights into the demographic history, inbreeding, and mutation load of two 'living fossil' tree species of Dipteronia.</title>
        <authorList>
            <person name="Feng Y."/>
            <person name="Comes H.P."/>
            <person name="Chen J."/>
            <person name="Zhu S."/>
            <person name="Lu R."/>
            <person name="Zhang X."/>
            <person name="Li P."/>
            <person name="Qiu J."/>
            <person name="Olsen K.M."/>
            <person name="Qiu Y."/>
        </authorList>
    </citation>
    <scope>NUCLEOTIDE SEQUENCE</scope>
    <source>
        <strain evidence="7">NBL</strain>
    </source>
</reference>
<dbReference type="Proteomes" id="UP001281410">
    <property type="component" value="Unassembled WGS sequence"/>
</dbReference>
<feature type="compositionally biased region" description="Polar residues" evidence="5">
    <location>
        <begin position="76"/>
        <end position="96"/>
    </location>
</feature>
<evidence type="ECO:0000259" key="6">
    <source>
        <dbReference type="PROSITE" id="PS50600"/>
    </source>
</evidence>
<dbReference type="InterPro" id="IPR003653">
    <property type="entry name" value="Peptidase_C48_C"/>
</dbReference>
<name>A0AAE0DUV8_9ROSI</name>
<gene>
    <name evidence="7" type="ORF">Dsin_028931</name>
</gene>
<dbReference type="GO" id="GO:0006508">
    <property type="term" value="P:proteolysis"/>
    <property type="evidence" value="ECO:0007669"/>
    <property type="project" value="UniProtKB-KW"/>
</dbReference>
<accession>A0AAE0DUV8</accession>
<proteinExistence type="inferred from homology"/>
<keyword evidence="2" id="KW-0645">Protease</keyword>
<dbReference type="AlphaFoldDB" id="A0AAE0DUV8"/>
<dbReference type="PANTHER" id="PTHR12606:SF141">
    <property type="entry name" value="GH15225P-RELATED"/>
    <property type="match status" value="1"/>
</dbReference>
<evidence type="ECO:0000256" key="3">
    <source>
        <dbReference type="ARBA" id="ARBA00022801"/>
    </source>
</evidence>
<evidence type="ECO:0000313" key="8">
    <source>
        <dbReference type="Proteomes" id="UP001281410"/>
    </source>
</evidence>
<dbReference type="GO" id="GO:0016929">
    <property type="term" value="F:deSUMOylase activity"/>
    <property type="evidence" value="ECO:0007669"/>
    <property type="project" value="TreeGrafter"/>
</dbReference>